<evidence type="ECO:0000313" key="2">
    <source>
        <dbReference type="Proteomes" id="UP000683925"/>
    </source>
</evidence>
<sequence length="119" mass="14056">MMANPITDYFYPYILIKCERINAIFGAISLKNQFYGNLIRTVCQIFTQEGNEKPTSSQKKKLREEYHKRKALKIDRIYFDTILHSNIKFLQNLHPGKLDQKRIQVTAIIEFVLNNNFSI</sequence>
<evidence type="ECO:0000313" key="1">
    <source>
        <dbReference type="EMBL" id="CAD8213705.1"/>
    </source>
</evidence>
<keyword evidence="2" id="KW-1185">Reference proteome</keyword>
<reference evidence="1" key="1">
    <citation type="submission" date="2021-01" db="EMBL/GenBank/DDBJ databases">
        <authorList>
            <consortium name="Genoscope - CEA"/>
            <person name="William W."/>
        </authorList>
    </citation>
    <scope>NUCLEOTIDE SEQUENCE</scope>
</reference>
<dbReference type="EMBL" id="CAJJDP010000166">
    <property type="protein sequence ID" value="CAD8213705.1"/>
    <property type="molecule type" value="Genomic_DNA"/>
</dbReference>
<organism evidence="1 2">
    <name type="scientific">Paramecium octaurelia</name>
    <dbReference type="NCBI Taxonomy" id="43137"/>
    <lineage>
        <taxon>Eukaryota</taxon>
        <taxon>Sar</taxon>
        <taxon>Alveolata</taxon>
        <taxon>Ciliophora</taxon>
        <taxon>Intramacronucleata</taxon>
        <taxon>Oligohymenophorea</taxon>
        <taxon>Peniculida</taxon>
        <taxon>Parameciidae</taxon>
        <taxon>Paramecium</taxon>
    </lineage>
</organism>
<dbReference type="AlphaFoldDB" id="A0A8S1YHQ4"/>
<dbReference type="Proteomes" id="UP000683925">
    <property type="component" value="Unassembled WGS sequence"/>
</dbReference>
<proteinExistence type="predicted"/>
<comment type="caution">
    <text evidence="1">The sequence shown here is derived from an EMBL/GenBank/DDBJ whole genome shotgun (WGS) entry which is preliminary data.</text>
</comment>
<accession>A0A8S1YHQ4</accession>
<protein>
    <submittedName>
        <fullName evidence="1">Uncharacterized protein</fullName>
    </submittedName>
</protein>
<name>A0A8S1YHQ4_PAROT</name>
<gene>
    <name evidence="1" type="ORF">POCTA_138.1.T1630027</name>
</gene>